<dbReference type="EMBL" id="MCFD01000002">
    <property type="protein sequence ID" value="ORX73402.1"/>
    <property type="molecule type" value="Genomic_DNA"/>
</dbReference>
<evidence type="ECO:0000256" key="1">
    <source>
        <dbReference type="SAM" id="MobiDB-lite"/>
    </source>
</evidence>
<sequence>MEPSHPTEDKMEVAQPASREELHEYSRKLAIDAKALEGPRTQTVQAYQQAEHELQPKAQLERLTACGQATHTALCPPHSIMESANTDKPSIVPWDPHIRHPTEENKRDFRIPLFLYKFQKILYANGLQPDHHWTRLLPICLEIEEDLWLRTHVSCDLSWKQARQAILDHLADEKAMRKYCKELFSCRQEAGESAAQFACRFRSIALKAGGKDKDTLLINRLLDLLPESISYILLARGHQGVRGNTLINIVQQLRAMDIADKPTPTSSALLKKSPRRRSRNGDNGRQCQNL</sequence>
<keyword evidence="3" id="KW-1185">Reference proteome</keyword>
<organism evidence="2 3">
    <name type="scientific">Linderina pennispora</name>
    <dbReference type="NCBI Taxonomy" id="61395"/>
    <lineage>
        <taxon>Eukaryota</taxon>
        <taxon>Fungi</taxon>
        <taxon>Fungi incertae sedis</taxon>
        <taxon>Zoopagomycota</taxon>
        <taxon>Kickxellomycotina</taxon>
        <taxon>Kickxellomycetes</taxon>
        <taxon>Kickxellales</taxon>
        <taxon>Kickxellaceae</taxon>
        <taxon>Linderina</taxon>
    </lineage>
</organism>
<feature type="region of interest" description="Disordered" evidence="1">
    <location>
        <begin position="1"/>
        <end position="22"/>
    </location>
</feature>
<dbReference type="GeneID" id="63803333"/>
<proteinExistence type="predicted"/>
<evidence type="ECO:0008006" key="4">
    <source>
        <dbReference type="Google" id="ProtNLM"/>
    </source>
</evidence>
<comment type="caution">
    <text evidence="2">The sequence shown here is derived from an EMBL/GenBank/DDBJ whole genome shotgun (WGS) entry which is preliminary data.</text>
</comment>
<dbReference type="RefSeq" id="XP_040746742.1">
    <property type="nucleotide sequence ID" value="XM_040886685.1"/>
</dbReference>
<reference evidence="2 3" key="1">
    <citation type="submission" date="2016-07" db="EMBL/GenBank/DDBJ databases">
        <title>Pervasive Adenine N6-methylation of Active Genes in Fungi.</title>
        <authorList>
            <consortium name="DOE Joint Genome Institute"/>
            <person name="Mondo S.J."/>
            <person name="Dannebaum R.O."/>
            <person name="Kuo R.C."/>
            <person name="Labutti K."/>
            <person name="Haridas S."/>
            <person name="Kuo A."/>
            <person name="Salamov A."/>
            <person name="Ahrendt S.R."/>
            <person name="Lipzen A."/>
            <person name="Sullivan W."/>
            <person name="Andreopoulos W.B."/>
            <person name="Clum A."/>
            <person name="Lindquist E."/>
            <person name="Daum C."/>
            <person name="Ramamoorthy G.K."/>
            <person name="Gryganskyi A."/>
            <person name="Culley D."/>
            <person name="Magnuson J.K."/>
            <person name="James T.Y."/>
            <person name="O'Malley M.A."/>
            <person name="Stajich J.E."/>
            <person name="Spatafora J.W."/>
            <person name="Visel A."/>
            <person name="Grigoriev I.V."/>
        </authorList>
    </citation>
    <scope>NUCLEOTIDE SEQUENCE [LARGE SCALE GENOMIC DNA]</scope>
    <source>
        <strain evidence="2 3">ATCC 12442</strain>
    </source>
</reference>
<evidence type="ECO:0000313" key="2">
    <source>
        <dbReference type="EMBL" id="ORX73402.1"/>
    </source>
</evidence>
<feature type="compositionally biased region" description="Polar residues" evidence="1">
    <location>
        <begin position="281"/>
        <end position="290"/>
    </location>
</feature>
<protein>
    <recommendedName>
        <fullName evidence="4">Retrotransposon gag domain-containing protein</fullName>
    </recommendedName>
</protein>
<dbReference type="STRING" id="61395.A0A1Y1WIU7"/>
<name>A0A1Y1WIU7_9FUNG</name>
<accession>A0A1Y1WIU7</accession>
<gene>
    <name evidence="2" type="ORF">DL89DRAFT_265472</name>
</gene>
<dbReference type="AlphaFoldDB" id="A0A1Y1WIU7"/>
<dbReference type="Proteomes" id="UP000193922">
    <property type="component" value="Unassembled WGS sequence"/>
</dbReference>
<feature type="region of interest" description="Disordered" evidence="1">
    <location>
        <begin position="262"/>
        <end position="290"/>
    </location>
</feature>
<dbReference type="OrthoDB" id="2186246at2759"/>
<evidence type="ECO:0000313" key="3">
    <source>
        <dbReference type="Proteomes" id="UP000193922"/>
    </source>
</evidence>